<accession>A0A6G1F1F5</accession>
<name>A0A6G1F1F5_9ORYZ</name>
<comment type="caution">
    <text evidence="1">The sequence shown here is derived from an EMBL/GenBank/DDBJ whole genome shotgun (WGS) entry which is preliminary data.</text>
</comment>
<evidence type="ECO:0000313" key="1">
    <source>
        <dbReference type="EMBL" id="KAF0930726.1"/>
    </source>
</evidence>
<dbReference type="EMBL" id="SPHZ02000002">
    <property type="protein sequence ID" value="KAF0930726.1"/>
    <property type="molecule type" value="Genomic_DNA"/>
</dbReference>
<reference evidence="1 2" key="1">
    <citation type="submission" date="2019-11" db="EMBL/GenBank/DDBJ databases">
        <title>Whole genome sequence of Oryza granulata.</title>
        <authorList>
            <person name="Li W."/>
        </authorList>
    </citation>
    <scope>NUCLEOTIDE SEQUENCE [LARGE SCALE GENOMIC DNA]</scope>
    <source>
        <strain evidence="2">cv. Menghai</strain>
        <tissue evidence="1">Leaf</tissue>
    </source>
</reference>
<evidence type="ECO:0000313" key="2">
    <source>
        <dbReference type="Proteomes" id="UP000479710"/>
    </source>
</evidence>
<proteinExistence type="predicted"/>
<dbReference type="Proteomes" id="UP000479710">
    <property type="component" value="Unassembled WGS sequence"/>
</dbReference>
<dbReference type="AlphaFoldDB" id="A0A6G1F1F5"/>
<gene>
    <name evidence="1" type="ORF">E2562_034919</name>
</gene>
<sequence length="114" mass="11931">MRNGKQLAGAHAVAQAEDGVYCAPEARAVSTPPSDLIEFGACDVIELEPAGNMCKGAGCGEACLRTWSSGGGEWFDYWWEKGKEEDGEGNLKVACIEASMASVASQVFALAALD</sequence>
<keyword evidence="2" id="KW-1185">Reference proteome</keyword>
<protein>
    <submittedName>
        <fullName evidence="1">Uncharacterized protein</fullName>
    </submittedName>
</protein>
<organism evidence="1 2">
    <name type="scientific">Oryza meyeriana var. granulata</name>
    <dbReference type="NCBI Taxonomy" id="110450"/>
    <lineage>
        <taxon>Eukaryota</taxon>
        <taxon>Viridiplantae</taxon>
        <taxon>Streptophyta</taxon>
        <taxon>Embryophyta</taxon>
        <taxon>Tracheophyta</taxon>
        <taxon>Spermatophyta</taxon>
        <taxon>Magnoliopsida</taxon>
        <taxon>Liliopsida</taxon>
        <taxon>Poales</taxon>
        <taxon>Poaceae</taxon>
        <taxon>BOP clade</taxon>
        <taxon>Oryzoideae</taxon>
        <taxon>Oryzeae</taxon>
        <taxon>Oryzinae</taxon>
        <taxon>Oryza</taxon>
        <taxon>Oryza meyeriana</taxon>
    </lineage>
</organism>